<comment type="similarity">
    <text evidence="2">Belongs to the GLE1 family.</text>
</comment>
<evidence type="ECO:0000313" key="12">
    <source>
        <dbReference type="EMBL" id="KAL3230131.1"/>
    </source>
</evidence>
<comment type="subcellular location">
    <subcellularLocation>
        <location evidence="1">Nucleus</location>
        <location evidence="1">Nuclear pore complex</location>
    </subcellularLocation>
</comment>
<evidence type="ECO:0000256" key="8">
    <source>
        <dbReference type="ARBA" id="ARBA00023242"/>
    </source>
</evidence>
<evidence type="ECO:0000256" key="10">
    <source>
        <dbReference type="ARBA" id="ARBA00029983"/>
    </source>
</evidence>
<feature type="compositionally biased region" description="Low complexity" evidence="11">
    <location>
        <begin position="18"/>
        <end position="27"/>
    </location>
</feature>
<evidence type="ECO:0000256" key="3">
    <source>
        <dbReference type="ARBA" id="ARBA00022448"/>
    </source>
</evidence>
<evidence type="ECO:0000256" key="1">
    <source>
        <dbReference type="ARBA" id="ARBA00004567"/>
    </source>
</evidence>
<dbReference type="Gene3D" id="1.25.40.510">
    <property type="entry name" value="GLE1-like"/>
    <property type="match status" value="1"/>
</dbReference>
<comment type="caution">
    <text evidence="12">The sequence shown here is derived from an EMBL/GenBank/DDBJ whole genome shotgun (WGS) entry which is preliminary data.</text>
</comment>
<keyword evidence="13" id="KW-1185">Reference proteome</keyword>
<evidence type="ECO:0000256" key="11">
    <source>
        <dbReference type="SAM" id="MobiDB-lite"/>
    </source>
</evidence>
<organism evidence="12 13">
    <name type="scientific">Nakaseomyces bracarensis</name>
    <dbReference type="NCBI Taxonomy" id="273131"/>
    <lineage>
        <taxon>Eukaryota</taxon>
        <taxon>Fungi</taxon>
        <taxon>Dikarya</taxon>
        <taxon>Ascomycota</taxon>
        <taxon>Saccharomycotina</taxon>
        <taxon>Saccharomycetes</taxon>
        <taxon>Saccharomycetales</taxon>
        <taxon>Saccharomycetaceae</taxon>
        <taxon>Nakaseomyces</taxon>
    </lineage>
</organism>
<gene>
    <name evidence="12" type="ORF">RNJ44_01494</name>
</gene>
<protein>
    <recommendedName>
        <fullName evidence="9">mRNA export factor GLE1</fullName>
    </recommendedName>
    <alternativeName>
        <fullName evidence="10">Nucleoporin GLE1</fullName>
    </alternativeName>
</protein>
<dbReference type="Pfam" id="PF07817">
    <property type="entry name" value="GLE1"/>
    <property type="match status" value="1"/>
</dbReference>
<keyword evidence="6" id="KW-0811">Translocation</keyword>
<evidence type="ECO:0000256" key="7">
    <source>
        <dbReference type="ARBA" id="ARBA00023132"/>
    </source>
</evidence>
<name>A0ABR4NQ08_9SACH</name>
<accession>A0ABR4NQ08</accession>
<dbReference type="PANTHER" id="PTHR12960:SF0">
    <property type="entry name" value="MRNA EXPORT FACTOR GLE1"/>
    <property type="match status" value="1"/>
</dbReference>
<evidence type="ECO:0000256" key="2">
    <source>
        <dbReference type="ARBA" id="ARBA00011056"/>
    </source>
</evidence>
<dbReference type="PANTHER" id="PTHR12960">
    <property type="entry name" value="GLE-1-RELATED"/>
    <property type="match status" value="1"/>
</dbReference>
<feature type="region of interest" description="Disordered" evidence="11">
    <location>
        <begin position="1"/>
        <end position="29"/>
    </location>
</feature>
<sequence length="540" mass="62982">MRFVLDELYSEDEDSSMDLKSLSSSSSGPVEYTIVNESDDEYIPSLKLPKQKIVVNRPERQEIQEELPAHLQKLLESDEFKKGIIEQDTVPHVLGSLRDQKNKSDDDNDKLLEITSMPKDNLKVDMQEIEQQFTNLLLNKFKSVENENMKLVKSIRDERKRVEEEKKRLEEERRRKEEEERKRREEEERKRKEEEEMKKKQLLEADLKKKKEAEEKLKQEQEQKEKEKALQKQKEQEKEKAKSATTNFDDIAKTFWKYKAKIKSIKDEIVLPVKSADKQIRNILSKHKRKINPKFGQLTNTFSQLVSIQNELSHLIDQTKEDQLSYLWILNFIAKAIVHQAETEVRAKPEASVPLARLTLYLMVRYPEFNELLMARFVKKCPFVIGFTCNIDTEEGRSNMGWKRDSGGKWEEPTSYNERIGSMATLYSVITRLQLPPEFIQTSQHPLPISHSWQLVARIANTPLNLIQDTHFVVLGSWWDAAAKEFLQAYGAQAGKLLMLIGDSLTSAVAERKYVGAARLRILLEAWQNNTIDCFPEMVP</sequence>
<feature type="region of interest" description="Disordered" evidence="11">
    <location>
        <begin position="218"/>
        <end position="244"/>
    </location>
</feature>
<evidence type="ECO:0000256" key="9">
    <source>
        <dbReference type="ARBA" id="ARBA00026227"/>
    </source>
</evidence>
<evidence type="ECO:0000256" key="6">
    <source>
        <dbReference type="ARBA" id="ARBA00023010"/>
    </source>
</evidence>
<reference evidence="12 13" key="1">
    <citation type="submission" date="2024-05" db="EMBL/GenBank/DDBJ databases">
        <title>Long read based assembly of the Candida bracarensis genome reveals expanded adhesin content.</title>
        <authorList>
            <person name="Marcet-Houben M."/>
            <person name="Ksiezopolska E."/>
            <person name="Gabaldon T."/>
        </authorList>
    </citation>
    <scope>NUCLEOTIDE SEQUENCE [LARGE SCALE GENOMIC DNA]</scope>
    <source>
        <strain evidence="12 13">CBM6</strain>
    </source>
</reference>
<dbReference type="InterPro" id="IPR038506">
    <property type="entry name" value="GLE1-like_sf"/>
</dbReference>
<evidence type="ECO:0000256" key="4">
    <source>
        <dbReference type="ARBA" id="ARBA00022816"/>
    </source>
</evidence>
<proteinExistence type="inferred from homology"/>
<keyword evidence="7" id="KW-0906">Nuclear pore complex</keyword>
<keyword evidence="3" id="KW-0813">Transport</keyword>
<feature type="compositionally biased region" description="Basic and acidic residues" evidence="11">
    <location>
        <begin position="218"/>
        <end position="242"/>
    </location>
</feature>
<dbReference type="Proteomes" id="UP001623330">
    <property type="component" value="Unassembled WGS sequence"/>
</dbReference>
<dbReference type="EMBL" id="JBEVYD010000010">
    <property type="protein sequence ID" value="KAL3230131.1"/>
    <property type="molecule type" value="Genomic_DNA"/>
</dbReference>
<keyword evidence="5" id="KW-0653">Protein transport</keyword>
<dbReference type="InterPro" id="IPR012476">
    <property type="entry name" value="GLE1"/>
</dbReference>
<evidence type="ECO:0000313" key="13">
    <source>
        <dbReference type="Proteomes" id="UP001623330"/>
    </source>
</evidence>
<evidence type="ECO:0000256" key="5">
    <source>
        <dbReference type="ARBA" id="ARBA00022927"/>
    </source>
</evidence>
<keyword evidence="4" id="KW-0509">mRNA transport</keyword>
<feature type="region of interest" description="Disordered" evidence="11">
    <location>
        <begin position="162"/>
        <end position="198"/>
    </location>
</feature>
<keyword evidence="8" id="KW-0539">Nucleus</keyword>